<reference evidence="3" key="1">
    <citation type="submission" date="2021-01" db="EMBL/GenBank/DDBJ databases">
        <title>Whole genome shotgun sequence of Sphaerimonospora thailandensis NBRC 107569.</title>
        <authorList>
            <person name="Komaki H."/>
            <person name="Tamura T."/>
        </authorList>
    </citation>
    <scope>NUCLEOTIDE SEQUENCE</scope>
    <source>
        <strain evidence="3">NBRC 107569</strain>
    </source>
</reference>
<dbReference type="InterPro" id="IPR010982">
    <property type="entry name" value="Lambda_DNA-bd_dom_sf"/>
</dbReference>
<dbReference type="CDD" id="cd00093">
    <property type="entry name" value="HTH_XRE"/>
    <property type="match status" value="1"/>
</dbReference>
<proteinExistence type="predicted"/>
<dbReference type="Gene3D" id="3.30.450.180">
    <property type="match status" value="1"/>
</dbReference>
<name>A0A8J3RHS4_9ACTN</name>
<dbReference type="InterPro" id="IPR041413">
    <property type="entry name" value="MLTR_LBD"/>
</dbReference>
<dbReference type="GO" id="GO:0003677">
    <property type="term" value="F:DNA binding"/>
    <property type="evidence" value="ECO:0007669"/>
    <property type="project" value="InterPro"/>
</dbReference>
<sequence>MKPVDRAKELGDFLKSRRAKLNPEELGLKAYGTRRRVSGLRREELAILAGVSVTHYTRLEQGRAAGASDAVLDALARALQLTEDETAYLKHLARPSAPARPVPPRPEHASRSARQLLEAMAEVPALVLDRRNDILAWNRLGHALLAGHIDPAAPDNASVRPNLTRMVFLDEHFRELYPNWPEEATLAVASLRLVAGRHPDDRRLAELIGQLVIQSEEFAARWARHPVRTCTSGIKQFCHPIVGSMELYFENLLIPGSSGQRITAYSAASGSPSETALRLLSLSAQEFEPVMTASEQADARRQDANPRSEMGL</sequence>
<dbReference type="InterPro" id="IPR001387">
    <property type="entry name" value="Cro/C1-type_HTH"/>
</dbReference>
<gene>
    <name evidence="3" type="ORF">Mth01_48360</name>
</gene>
<evidence type="ECO:0000259" key="2">
    <source>
        <dbReference type="PROSITE" id="PS50943"/>
    </source>
</evidence>
<dbReference type="SMART" id="SM00530">
    <property type="entry name" value="HTH_XRE"/>
    <property type="match status" value="1"/>
</dbReference>
<evidence type="ECO:0000313" key="3">
    <source>
        <dbReference type="EMBL" id="GIH72583.1"/>
    </source>
</evidence>
<organism evidence="3 4">
    <name type="scientific">Sphaerimonospora thailandensis</name>
    <dbReference type="NCBI Taxonomy" id="795644"/>
    <lineage>
        <taxon>Bacteria</taxon>
        <taxon>Bacillati</taxon>
        <taxon>Actinomycetota</taxon>
        <taxon>Actinomycetes</taxon>
        <taxon>Streptosporangiales</taxon>
        <taxon>Streptosporangiaceae</taxon>
        <taxon>Sphaerimonospora</taxon>
    </lineage>
</organism>
<dbReference type="PANTHER" id="PTHR35010:SF2">
    <property type="entry name" value="BLL4672 PROTEIN"/>
    <property type="match status" value="1"/>
</dbReference>
<dbReference type="EMBL" id="BOOG01000055">
    <property type="protein sequence ID" value="GIH72583.1"/>
    <property type="molecule type" value="Genomic_DNA"/>
</dbReference>
<comment type="caution">
    <text evidence="3">The sequence shown here is derived from an EMBL/GenBank/DDBJ whole genome shotgun (WGS) entry which is preliminary data.</text>
</comment>
<accession>A0A8J3RHS4</accession>
<feature type="domain" description="HTH cro/C1-type" evidence="2">
    <location>
        <begin position="39"/>
        <end position="89"/>
    </location>
</feature>
<dbReference type="Pfam" id="PF13560">
    <property type="entry name" value="HTH_31"/>
    <property type="match status" value="1"/>
</dbReference>
<dbReference type="AlphaFoldDB" id="A0A8J3RHS4"/>
<evidence type="ECO:0000313" key="4">
    <source>
        <dbReference type="Proteomes" id="UP000610966"/>
    </source>
</evidence>
<evidence type="ECO:0000256" key="1">
    <source>
        <dbReference type="SAM" id="MobiDB-lite"/>
    </source>
</evidence>
<dbReference type="PROSITE" id="PS50943">
    <property type="entry name" value="HTH_CROC1"/>
    <property type="match status" value="1"/>
</dbReference>
<feature type="region of interest" description="Disordered" evidence="1">
    <location>
        <begin position="291"/>
        <end position="312"/>
    </location>
</feature>
<dbReference type="RefSeq" id="WP_204018240.1">
    <property type="nucleotide sequence ID" value="NZ_BOOG01000055.1"/>
</dbReference>
<keyword evidence="4" id="KW-1185">Reference proteome</keyword>
<dbReference type="Proteomes" id="UP000610966">
    <property type="component" value="Unassembled WGS sequence"/>
</dbReference>
<feature type="compositionally biased region" description="Basic and acidic residues" evidence="1">
    <location>
        <begin position="297"/>
        <end position="306"/>
    </location>
</feature>
<dbReference type="PANTHER" id="PTHR35010">
    <property type="entry name" value="BLL4672 PROTEIN-RELATED"/>
    <property type="match status" value="1"/>
</dbReference>
<dbReference type="Pfam" id="PF17765">
    <property type="entry name" value="MLTR_LBD"/>
    <property type="match status" value="1"/>
</dbReference>
<protein>
    <submittedName>
        <fullName evidence="3">Transcriptional regulator</fullName>
    </submittedName>
</protein>
<dbReference type="SUPFAM" id="SSF47413">
    <property type="entry name" value="lambda repressor-like DNA-binding domains"/>
    <property type="match status" value="1"/>
</dbReference>
<dbReference type="Gene3D" id="1.10.260.40">
    <property type="entry name" value="lambda repressor-like DNA-binding domains"/>
    <property type="match status" value="1"/>
</dbReference>